<evidence type="ECO:0000313" key="1">
    <source>
        <dbReference type="EMBL" id="CAR54251.1"/>
    </source>
</evidence>
<protein>
    <submittedName>
        <fullName evidence="1">Uncharacterized protein</fullName>
    </submittedName>
</protein>
<dbReference type="EMBL" id="AM747721">
    <property type="protein sequence ID" value="CAR54251.1"/>
    <property type="molecule type" value="Genomic_DNA"/>
</dbReference>
<accession>B4EJB6</accession>
<evidence type="ECO:0000313" key="2">
    <source>
        <dbReference type="Proteomes" id="UP000001035"/>
    </source>
</evidence>
<organism evidence="1 2">
    <name type="scientific">Burkholderia cenocepacia (strain ATCC BAA-245 / DSM 16553 / LMG 16656 / NCTC 13227 / J2315 / CF5610)</name>
    <name type="common">Burkholderia cepacia (strain J2315)</name>
    <dbReference type="NCBI Taxonomy" id="216591"/>
    <lineage>
        <taxon>Bacteria</taxon>
        <taxon>Pseudomonadati</taxon>
        <taxon>Pseudomonadota</taxon>
        <taxon>Betaproteobacteria</taxon>
        <taxon>Burkholderiales</taxon>
        <taxon>Burkholderiaceae</taxon>
        <taxon>Burkholderia</taxon>
        <taxon>Burkholderia cepacia complex</taxon>
    </lineage>
</organism>
<dbReference type="Proteomes" id="UP000001035">
    <property type="component" value="Chromosome 2"/>
</dbReference>
<dbReference type="AlphaFoldDB" id="B4EJB6"/>
<proteinExistence type="predicted"/>
<name>B4EJB6_BURCJ</name>
<reference evidence="1 2" key="1">
    <citation type="journal article" date="2009" name="J. Bacteriol.">
        <title>The genome of Burkholderia cenocepacia J2315, an epidemic pathogen of cystic fibrosis patients.</title>
        <authorList>
            <person name="Holden M.T."/>
            <person name="Seth-Smith H.M."/>
            <person name="Crossman L.C."/>
            <person name="Sebaihia M."/>
            <person name="Bentley S.D."/>
            <person name="Cerdeno-Tarraga A.M."/>
            <person name="Thomson N.R."/>
            <person name="Bason N."/>
            <person name="Quail M.A."/>
            <person name="Sharp S."/>
            <person name="Cherevach I."/>
            <person name="Churcher C."/>
            <person name="Goodhead I."/>
            <person name="Hauser H."/>
            <person name="Holroyd N."/>
            <person name="Mungall K."/>
            <person name="Scott P."/>
            <person name="Walker D."/>
            <person name="White B."/>
            <person name="Rose H."/>
            <person name="Iversen P."/>
            <person name="Mil-Homens D."/>
            <person name="Rocha E.P."/>
            <person name="Fialho A.M."/>
            <person name="Baldwin A."/>
            <person name="Dowson C."/>
            <person name="Barrell B.G."/>
            <person name="Govan J.R."/>
            <person name="Vandamme P."/>
            <person name="Hart C.A."/>
            <person name="Mahenthiralingam E."/>
            <person name="Parkhill J."/>
        </authorList>
    </citation>
    <scope>NUCLEOTIDE SEQUENCE [LARGE SCALE GENOMIC DNA]</scope>
    <source>
        <strain evidence="2">ATCC BAA-245 / DSM 16553 / LMG 16656 / NCTC 13227 / J2315 / CF5610</strain>
    </source>
</reference>
<gene>
    <name evidence="1" type="ORF">BCAM0395</name>
</gene>
<dbReference type="KEGG" id="bcj:BCAM0395"/>
<dbReference type="HOGENOM" id="CLU_1286762_0_0_4"/>
<sequence length="214" mass="23277">MLFAGWRWWTFVRCVERGATPEQGGPMYLTEEVRVARPAARRAHTAALPSGRQLARQLTVTVRAADVLLRQAIRVPDRHQWSVDAERVDAAGGPLAAWDSHVTFRIVKAFAPAFDADACAADPDQAAVEIRLFLPEQAYVAERRIGIFGRRHGQRFSATLSVTAGSQWGGRRSEHVPPAGRHVHGDTLEALVDTVAGIVNAALRAAGHGATGHR</sequence>
<keyword evidence="2" id="KW-1185">Reference proteome</keyword>